<organism evidence="3 4">
    <name type="scientific">Humisphaera borealis</name>
    <dbReference type="NCBI Taxonomy" id="2807512"/>
    <lineage>
        <taxon>Bacteria</taxon>
        <taxon>Pseudomonadati</taxon>
        <taxon>Planctomycetota</taxon>
        <taxon>Phycisphaerae</taxon>
        <taxon>Tepidisphaerales</taxon>
        <taxon>Tepidisphaeraceae</taxon>
        <taxon>Humisphaera</taxon>
    </lineage>
</organism>
<dbReference type="Pfam" id="PF19051">
    <property type="entry name" value="GFO_IDH_MocA_C2"/>
    <property type="match status" value="1"/>
</dbReference>
<accession>A0A7M2WRK5</accession>
<dbReference type="GO" id="GO:0000166">
    <property type="term" value="F:nucleotide binding"/>
    <property type="evidence" value="ECO:0007669"/>
    <property type="project" value="InterPro"/>
</dbReference>
<gene>
    <name evidence="3" type="ORF">IPV69_15990</name>
</gene>
<proteinExistence type="predicted"/>
<dbReference type="PROSITE" id="PS51318">
    <property type="entry name" value="TAT"/>
    <property type="match status" value="1"/>
</dbReference>
<reference evidence="3 4" key="1">
    <citation type="submission" date="2020-10" db="EMBL/GenBank/DDBJ databases">
        <title>Wide distribution of Phycisphaera-like planctomycetes from WD2101 soil group in peatlands and genome analysis of the first cultivated representative.</title>
        <authorList>
            <person name="Dedysh S.N."/>
            <person name="Beletsky A.V."/>
            <person name="Ivanova A."/>
            <person name="Kulichevskaya I.S."/>
            <person name="Suzina N.E."/>
            <person name="Philippov D.A."/>
            <person name="Rakitin A.L."/>
            <person name="Mardanov A.V."/>
            <person name="Ravin N.V."/>
        </authorList>
    </citation>
    <scope>NUCLEOTIDE SEQUENCE [LARGE SCALE GENOMIC DNA]</scope>
    <source>
        <strain evidence="3 4">M1803</strain>
    </source>
</reference>
<dbReference type="PANTHER" id="PTHR43818:SF10">
    <property type="entry name" value="NADH-DEPENDENT DEHYDROGENASE-RELATED"/>
    <property type="match status" value="1"/>
</dbReference>
<dbReference type="SUPFAM" id="SSF55347">
    <property type="entry name" value="Glyceraldehyde-3-phosphate dehydrogenase-like, C-terminal domain"/>
    <property type="match status" value="1"/>
</dbReference>
<evidence type="ECO:0000259" key="1">
    <source>
        <dbReference type="Pfam" id="PF01408"/>
    </source>
</evidence>
<dbReference type="Pfam" id="PF01408">
    <property type="entry name" value="GFO_IDH_MocA"/>
    <property type="match status" value="1"/>
</dbReference>
<dbReference type="KEGG" id="hbs:IPV69_15990"/>
<keyword evidence="4" id="KW-1185">Reference proteome</keyword>
<feature type="domain" description="Gfo/Idh/MocA-like oxidoreductase bacterial type C-terminal" evidence="2">
    <location>
        <begin position="190"/>
        <end position="300"/>
    </location>
</feature>
<dbReference type="InterPro" id="IPR036291">
    <property type="entry name" value="NAD(P)-bd_dom_sf"/>
</dbReference>
<dbReference type="RefSeq" id="WP_206290692.1">
    <property type="nucleotide sequence ID" value="NZ_CP063458.1"/>
</dbReference>
<dbReference type="InterPro" id="IPR050463">
    <property type="entry name" value="Gfo/Idh/MocA_oxidrdct_glycsds"/>
</dbReference>
<dbReference type="InterPro" id="IPR043906">
    <property type="entry name" value="Gfo/Idh/MocA_OxRdtase_bact_C"/>
</dbReference>
<dbReference type="SUPFAM" id="SSF51735">
    <property type="entry name" value="NAD(P)-binding Rossmann-fold domains"/>
    <property type="match status" value="1"/>
</dbReference>
<dbReference type="InterPro" id="IPR006311">
    <property type="entry name" value="TAT_signal"/>
</dbReference>
<dbReference type="AlphaFoldDB" id="A0A7M2WRK5"/>
<dbReference type="Gene3D" id="3.30.360.10">
    <property type="entry name" value="Dihydrodipicolinate Reductase, domain 2"/>
    <property type="match status" value="1"/>
</dbReference>
<name>A0A7M2WRK5_9BACT</name>
<evidence type="ECO:0000259" key="2">
    <source>
        <dbReference type="Pfam" id="PF19051"/>
    </source>
</evidence>
<dbReference type="InterPro" id="IPR000683">
    <property type="entry name" value="Gfo/Idh/MocA-like_OxRdtase_N"/>
</dbReference>
<feature type="domain" description="Gfo/Idh/MocA-like oxidoreductase N-terminal" evidence="1">
    <location>
        <begin position="78"/>
        <end position="179"/>
    </location>
</feature>
<dbReference type="PANTHER" id="PTHR43818">
    <property type="entry name" value="BCDNA.GH03377"/>
    <property type="match status" value="1"/>
</dbReference>
<dbReference type="Proteomes" id="UP000593765">
    <property type="component" value="Chromosome"/>
</dbReference>
<dbReference type="EMBL" id="CP063458">
    <property type="protein sequence ID" value="QOV87782.1"/>
    <property type="molecule type" value="Genomic_DNA"/>
</dbReference>
<evidence type="ECO:0000313" key="3">
    <source>
        <dbReference type="EMBL" id="QOV87782.1"/>
    </source>
</evidence>
<dbReference type="Gene3D" id="3.40.50.720">
    <property type="entry name" value="NAD(P)-binding Rossmann-like Domain"/>
    <property type="match status" value="1"/>
</dbReference>
<protein>
    <submittedName>
        <fullName evidence="3">Gfo/Idh/MocA family oxidoreductase</fullName>
    </submittedName>
</protein>
<sequence>MSEKSDSFIRQNSAPLASRRDLLKAVAAGTAGYWVAGRGAWAADAKPGEPPAPTAPEDKVRLGIIAVAGRAEGNLNEEGNAIADQDIRAICDVDEANLAKAAKRFPKAETYKDFRKLLERTDLDAVVVSTADHCHAPASLIALSTGRHVYCEKPLAHTVEEARRVAEVAKKYKRVTQMGTQIHAGDNYRRVVELVQSGAIGPVKEVHVVLGGARWPSSPVPSPQPGQETPKAFAYDIWAGPQPLIPFAKEFHPMNWRSFWHWGTGTLGDMGCHFIDLPFWALGLKHPTKARARGPEVRADICPEWIIASWDFPQRGAQPPVTLTWYHGDKKPEGVEGWGLPQGKRTGVIFVGEKGKLFADYGSHKLLGEGWDDFKAPPVTIAKSQGHHREWLAAIRKNDPSATTCNFDYSGALAETVLLGTVAFRTGKELVWDAANLKATNAPEAEKFIRQAEYRKGWGMDVLNTL</sequence>
<evidence type="ECO:0000313" key="4">
    <source>
        <dbReference type="Proteomes" id="UP000593765"/>
    </source>
</evidence>